<dbReference type="Pfam" id="PF02353">
    <property type="entry name" value="CMAS"/>
    <property type="match status" value="1"/>
</dbReference>
<comment type="similarity">
    <text evidence="1">Belongs to the CFA/CMAS family.</text>
</comment>
<evidence type="ECO:0000259" key="6">
    <source>
        <dbReference type="Pfam" id="PF25371"/>
    </source>
</evidence>
<reference evidence="7 8" key="1">
    <citation type="journal article" date="2016" name="Nat. Commun.">
        <title>Thousands of microbial genomes shed light on interconnected biogeochemical processes in an aquifer system.</title>
        <authorList>
            <person name="Anantharaman K."/>
            <person name="Brown C.T."/>
            <person name="Hug L.A."/>
            <person name="Sharon I."/>
            <person name="Castelle C.J."/>
            <person name="Probst A.J."/>
            <person name="Thomas B.C."/>
            <person name="Singh A."/>
            <person name="Wilkins M.J."/>
            <person name="Karaoz U."/>
            <person name="Brodie E.L."/>
            <person name="Williams K.H."/>
            <person name="Hubbard S.S."/>
            <person name="Banfield J.F."/>
        </authorList>
    </citation>
    <scope>NUCLEOTIDE SEQUENCE [LARGE SCALE GENOMIC DNA]</scope>
</reference>
<keyword evidence="4" id="KW-0949">S-adenosyl-L-methionine</keyword>
<dbReference type="Gene3D" id="3.40.50.150">
    <property type="entry name" value="Vaccinia Virus protein VP39"/>
    <property type="match status" value="1"/>
</dbReference>
<evidence type="ECO:0000313" key="7">
    <source>
        <dbReference type="EMBL" id="OGY34222.1"/>
    </source>
</evidence>
<proteinExistence type="inferred from homology"/>
<accession>A0A1G1X2I1</accession>
<feature type="domain" description="DUF7884" evidence="6">
    <location>
        <begin position="22"/>
        <end position="78"/>
    </location>
</feature>
<dbReference type="InterPro" id="IPR003333">
    <property type="entry name" value="CMAS"/>
</dbReference>
<dbReference type="PANTHER" id="PTHR43667:SF1">
    <property type="entry name" value="CYCLOPROPANE-FATTY-ACYL-PHOSPHOLIPID SYNTHASE"/>
    <property type="match status" value="1"/>
</dbReference>
<dbReference type="PIRSF" id="PIRSF003085">
    <property type="entry name" value="CMAS"/>
    <property type="match status" value="1"/>
</dbReference>
<name>A0A1G1X2I1_9BACT</name>
<evidence type="ECO:0000256" key="1">
    <source>
        <dbReference type="ARBA" id="ARBA00010815"/>
    </source>
</evidence>
<dbReference type="SUPFAM" id="SSF53335">
    <property type="entry name" value="S-adenosyl-L-methionine-dependent methyltransferases"/>
    <property type="match status" value="1"/>
</dbReference>
<gene>
    <name evidence="7" type="ORF">A3D99_03655</name>
</gene>
<keyword evidence="5" id="KW-0443">Lipid metabolism</keyword>
<dbReference type="GO" id="GO:0032259">
    <property type="term" value="P:methylation"/>
    <property type="evidence" value="ECO:0007669"/>
    <property type="project" value="UniProtKB-KW"/>
</dbReference>
<dbReference type="CDD" id="cd02440">
    <property type="entry name" value="AdoMet_MTases"/>
    <property type="match status" value="1"/>
</dbReference>
<evidence type="ECO:0000256" key="4">
    <source>
        <dbReference type="ARBA" id="ARBA00022691"/>
    </source>
</evidence>
<keyword evidence="3" id="KW-0808">Transferase</keyword>
<dbReference type="InterPro" id="IPR029063">
    <property type="entry name" value="SAM-dependent_MTases_sf"/>
</dbReference>
<evidence type="ECO:0000256" key="5">
    <source>
        <dbReference type="ARBA" id="ARBA00023098"/>
    </source>
</evidence>
<dbReference type="AlphaFoldDB" id="A0A1G1X2I1"/>
<protein>
    <recommendedName>
        <fullName evidence="6">DUF7884 domain-containing protein</fullName>
    </recommendedName>
</protein>
<dbReference type="Proteomes" id="UP000177528">
    <property type="component" value="Unassembled WGS sequence"/>
</dbReference>
<dbReference type="GO" id="GO:0008168">
    <property type="term" value="F:methyltransferase activity"/>
    <property type="evidence" value="ECO:0007669"/>
    <property type="project" value="UniProtKB-KW"/>
</dbReference>
<dbReference type="InterPro" id="IPR050723">
    <property type="entry name" value="CFA/CMAS"/>
</dbReference>
<dbReference type="Pfam" id="PF25371">
    <property type="entry name" value="DUF7884"/>
    <property type="match status" value="1"/>
</dbReference>
<sequence length="388" mass="44548">MLGRLKNNWNGPAVTLIVGKKEIRIGRGKSLVTVRFKSRWALSRLAFSPSLGFGEGYMDGKITVEGNIMDLFEGFVQSDAIVPTWIRDFQRLLSYLPIPISGAVKNAQSHYDIGNDFYGLWLDESRTYTCAYFLHEDDTLSQAQFQKNDLVCKKVRLERGMTLLDIGCGWGGAIFHAAVHYGADVTGVTPAKEQAAYILDKAKQLGLQDRVHVIIDDWRNIEQHTKNTKFDRVISIGMFEHVGRAQYAEFFALWKRALKDNGISLLHTIGRKNEENSGQDPWMRKYIFPGGYVPLLHEIIRGAGKEELLAVDVENLWQHYAKTLNWWEKNVQGHKEEIVNMFDERFFRMWTLYLKVSEAGFIYGDMQLYQTVILGKDANWPLNREVTK</sequence>
<dbReference type="GO" id="GO:0008610">
    <property type="term" value="P:lipid biosynthetic process"/>
    <property type="evidence" value="ECO:0007669"/>
    <property type="project" value="InterPro"/>
</dbReference>
<evidence type="ECO:0000313" key="8">
    <source>
        <dbReference type="Proteomes" id="UP000177528"/>
    </source>
</evidence>
<dbReference type="EMBL" id="MHHR01000019">
    <property type="protein sequence ID" value="OGY34222.1"/>
    <property type="molecule type" value="Genomic_DNA"/>
</dbReference>
<organism evidence="7 8">
    <name type="scientific">Candidatus Andersenbacteria bacterium RIFCSPHIGHO2_12_FULL_45_11</name>
    <dbReference type="NCBI Taxonomy" id="1797281"/>
    <lineage>
        <taxon>Bacteria</taxon>
        <taxon>Candidatus Anderseniibacteriota</taxon>
    </lineage>
</organism>
<keyword evidence="2" id="KW-0489">Methyltransferase</keyword>
<evidence type="ECO:0000256" key="3">
    <source>
        <dbReference type="ARBA" id="ARBA00022679"/>
    </source>
</evidence>
<evidence type="ECO:0000256" key="2">
    <source>
        <dbReference type="ARBA" id="ARBA00022603"/>
    </source>
</evidence>
<comment type="caution">
    <text evidence="7">The sequence shown here is derived from an EMBL/GenBank/DDBJ whole genome shotgun (WGS) entry which is preliminary data.</text>
</comment>
<dbReference type="InterPro" id="IPR057206">
    <property type="entry name" value="DUF7884"/>
</dbReference>
<dbReference type="PANTHER" id="PTHR43667">
    <property type="entry name" value="CYCLOPROPANE-FATTY-ACYL-PHOSPHOLIPID SYNTHASE"/>
    <property type="match status" value="1"/>
</dbReference>